<keyword evidence="1" id="KW-0812">Transmembrane</keyword>
<name>A0A9P7AD11_9AGAM</name>
<accession>A0A9P7AD11</accession>
<organism evidence="2 3">
    <name type="scientific">Suillus plorans</name>
    <dbReference type="NCBI Taxonomy" id="116603"/>
    <lineage>
        <taxon>Eukaryota</taxon>
        <taxon>Fungi</taxon>
        <taxon>Dikarya</taxon>
        <taxon>Basidiomycota</taxon>
        <taxon>Agaricomycotina</taxon>
        <taxon>Agaricomycetes</taxon>
        <taxon>Agaricomycetidae</taxon>
        <taxon>Boletales</taxon>
        <taxon>Suillineae</taxon>
        <taxon>Suillaceae</taxon>
        <taxon>Suillus</taxon>
    </lineage>
</organism>
<keyword evidence="1" id="KW-0472">Membrane</keyword>
<feature type="transmembrane region" description="Helical" evidence="1">
    <location>
        <begin position="51"/>
        <end position="72"/>
    </location>
</feature>
<keyword evidence="1" id="KW-1133">Transmembrane helix</keyword>
<dbReference type="AlphaFoldDB" id="A0A9P7AD11"/>
<dbReference type="GeneID" id="64589791"/>
<evidence type="ECO:0000256" key="1">
    <source>
        <dbReference type="SAM" id="Phobius"/>
    </source>
</evidence>
<evidence type="ECO:0000313" key="2">
    <source>
        <dbReference type="EMBL" id="KAG1786357.1"/>
    </source>
</evidence>
<keyword evidence="3" id="KW-1185">Reference proteome</keyword>
<feature type="transmembrane region" description="Helical" evidence="1">
    <location>
        <begin position="22"/>
        <end position="39"/>
    </location>
</feature>
<gene>
    <name evidence="2" type="ORF">HD556DRAFT_1055419</name>
</gene>
<dbReference type="Proteomes" id="UP000719766">
    <property type="component" value="Unassembled WGS sequence"/>
</dbReference>
<sequence length="136" mass="14491">MIGCAQSCLWSTKLGFEGLSEVVIESAMLYSVFCVILIVSTASNSDGVSNLFNLSITSVQGISQLLIIICVARGRAITREWSTRVTATSAAPTSIVFLSDITDGVDMERMDTPEQDGVPLYSVQSAKAAKAEVCMT</sequence>
<dbReference type="EMBL" id="JABBWE010000093">
    <property type="protein sequence ID" value="KAG1786357.1"/>
    <property type="molecule type" value="Genomic_DNA"/>
</dbReference>
<dbReference type="OrthoDB" id="2635140at2759"/>
<evidence type="ECO:0000313" key="3">
    <source>
        <dbReference type="Proteomes" id="UP000719766"/>
    </source>
</evidence>
<dbReference type="RefSeq" id="XP_041153811.1">
    <property type="nucleotide sequence ID" value="XM_041296027.1"/>
</dbReference>
<comment type="caution">
    <text evidence="2">The sequence shown here is derived from an EMBL/GenBank/DDBJ whole genome shotgun (WGS) entry which is preliminary data.</text>
</comment>
<reference evidence="2" key="1">
    <citation type="journal article" date="2020" name="New Phytol.">
        <title>Comparative genomics reveals dynamic genome evolution in host specialist ectomycorrhizal fungi.</title>
        <authorList>
            <person name="Lofgren L.A."/>
            <person name="Nguyen N.H."/>
            <person name="Vilgalys R."/>
            <person name="Ruytinx J."/>
            <person name="Liao H.L."/>
            <person name="Branco S."/>
            <person name="Kuo A."/>
            <person name="LaButti K."/>
            <person name="Lipzen A."/>
            <person name="Andreopoulos W."/>
            <person name="Pangilinan J."/>
            <person name="Riley R."/>
            <person name="Hundley H."/>
            <person name="Na H."/>
            <person name="Barry K."/>
            <person name="Grigoriev I.V."/>
            <person name="Stajich J.E."/>
            <person name="Kennedy P.G."/>
        </authorList>
    </citation>
    <scope>NUCLEOTIDE SEQUENCE</scope>
    <source>
        <strain evidence="2">S12</strain>
    </source>
</reference>
<protein>
    <submittedName>
        <fullName evidence="2">Uncharacterized protein</fullName>
    </submittedName>
</protein>
<proteinExistence type="predicted"/>